<dbReference type="GO" id="GO:0008360">
    <property type="term" value="P:regulation of cell shape"/>
    <property type="evidence" value="ECO:0007669"/>
    <property type="project" value="UniProtKB-KW"/>
</dbReference>
<evidence type="ECO:0000256" key="8">
    <source>
        <dbReference type="ARBA" id="ARBA00022989"/>
    </source>
</evidence>
<dbReference type="InterPro" id="IPR003524">
    <property type="entry name" value="PNAcMuramoyl-5peptid_Trfase"/>
</dbReference>
<feature type="binding site" evidence="14">
    <location>
        <position position="192"/>
    </location>
    <ligand>
        <name>Mg(2+)</name>
        <dbReference type="ChEBI" id="CHEBI:18420"/>
    </ligand>
</feature>
<evidence type="ECO:0000256" key="5">
    <source>
        <dbReference type="ARBA" id="ARBA00022692"/>
    </source>
</evidence>
<dbReference type="InParanoid" id="A0A6N7EXJ9"/>
<dbReference type="GO" id="GO:0051301">
    <property type="term" value="P:cell division"/>
    <property type="evidence" value="ECO:0007669"/>
    <property type="project" value="UniProtKB-KW"/>
</dbReference>
<gene>
    <name evidence="12" type="primary">mraY</name>
    <name evidence="15" type="ORF">GCU85_05945</name>
</gene>
<feature type="transmembrane region" description="Helical" evidence="12">
    <location>
        <begin position="172"/>
        <end position="193"/>
    </location>
</feature>
<keyword evidence="9 12" id="KW-0472">Membrane</keyword>
<keyword evidence="12 14" id="KW-0460">Magnesium</keyword>
<keyword evidence="7 12" id="KW-0573">Peptidoglycan synthesis</keyword>
<dbReference type="EMBL" id="WHNW01000005">
    <property type="protein sequence ID" value="MPV86270.1"/>
    <property type="molecule type" value="Genomic_DNA"/>
</dbReference>
<comment type="similarity">
    <text evidence="2 12">Belongs to the glycosyltransferase 4 family. MraY subfamily.</text>
</comment>
<keyword evidence="11 12" id="KW-0961">Cell wall biogenesis/degradation</keyword>
<comment type="function">
    <text evidence="12">Catalyzes the initial step of the lipid cycle reactions in the biosynthesis of the cell wall peptidoglycan: transfers peptidoglycan precursor phospho-MurNAc-pentapeptide from UDP-MurNAc-pentapeptide onto the lipid carrier undecaprenyl phosphate, yielding undecaprenyl-pyrophosphoryl-MurNAc-pentapeptide, known as lipid I.</text>
</comment>
<dbReference type="CDD" id="cd06852">
    <property type="entry name" value="GT_MraY"/>
    <property type="match status" value="1"/>
</dbReference>
<dbReference type="GO" id="GO:0071555">
    <property type="term" value="P:cell wall organization"/>
    <property type="evidence" value="ECO:0007669"/>
    <property type="project" value="UniProtKB-KW"/>
</dbReference>
<evidence type="ECO:0000256" key="10">
    <source>
        <dbReference type="ARBA" id="ARBA00023306"/>
    </source>
</evidence>
<dbReference type="Pfam" id="PF00953">
    <property type="entry name" value="Glycos_transf_4"/>
    <property type="match status" value="1"/>
</dbReference>
<dbReference type="PANTHER" id="PTHR22926">
    <property type="entry name" value="PHOSPHO-N-ACETYLMURAMOYL-PENTAPEPTIDE-TRANSFERASE"/>
    <property type="match status" value="1"/>
</dbReference>
<dbReference type="GO" id="GO:0005886">
    <property type="term" value="C:plasma membrane"/>
    <property type="evidence" value="ECO:0007669"/>
    <property type="project" value="UniProtKB-SubCell"/>
</dbReference>
<keyword evidence="8 12" id="KW-1133">Transmembrane helix</keyword>
<dbReference type="NCBIfam" id="TIGR00445">
    <property type="entry name" value="mraY"/>
    <property type="match status" value="1"/>
</dbReference>
<sequence length="360" mass="39500">MFYHLSQLLVDQFSIFNAISYVTLRIILAALTAFLVSICFGPKMIRLLQVKQMGQFVRDDGPESHFKKQGTPTMGGVLILLSIGLATLAWCNLSNVYVWICIFVTAGFGYVGWLDDYRKLIKKDPLGLRAKEKYLLQSVIAILAAIWLFLIADDPLDTALLFPMLKDVALPLGLLFIPWVFLVLTGASNAVNLTDGLDGLAILPTVLVAAGLGVYAYVTGHFTFAEYLHMPFVRGSGEMAIICGAIAGAGLGFLWFNAHPALVFMGDVGALALGALLGIIAIAIRQEFVLAIMGGIFVLETVSVAMQVISYRLTGKRIFRMAPIHHHFELKGWPESRVTVRFWIVTVVLVLIGLSLLKLR</sequence>
<dbReference type="HAMAP" id="MF_00038">
    <property type="entry name" value="MraY"/>
    <property type="match status" value="1"/>
</dbReference>
<dbReference type="PROSITE" id="PS01348">
    <property type="entry name" value="MRAY_2"/>
    <property type="match status" value="1"/>
</dbReference>
<comment type="cofactor">
    <cofactor evidence="12 14">
        <name>Mg(2+)</name>
        <dbReference type="ChEBI" id="CHEBI:18420"/>
    </cofactor>
</comment>
<feature type="transmembrane region" description="Helical" evidence="12">
    <location>
        <begin position="200"/>
        <end position="218"/>
    </location>
</feature>
<evidence type="ECO:0000256" key="1">
    <source>
        <dbReference type="ARBA" id="ARBA00004141"/>
    </source>
</evidence>
<comment type="caution">
    <text evidence="15">The sequence shown here is derived from an EMBL/GenBank/DDBJ whole genome shotgun (WGS) entry which is preliminary data.</text>
</comment>
<evidence type="ECO:0000313" key="16">
    <source>
        <dbReference type="Proteomes" id="UP000471298"/>
    </source>
</evidence>
<keyword evidence="5 12" id="KW-0812">Transmembrane</keyword>
<name>A0A6N7EXJ9_9GAMM</name>
<dbReference type="RefSeq" id="WP_328592800.1">
    <property type="nucleotide sequence ID" value="NZ_WHNW01000005.1"/>
</dbReference>
<dbReference type="AlphaFoldDB" id="A0A6N7EXJ9"/>
<dbReference type="UniPathway" id="UPA00219"/>
<dbReference type="Pfam" id="PF10555">
    <property type="entry name" value="MraY_sig1"/>
    <property type="match status" value="1"/>
</dbReference>
<keyword evidence="4 12" id="KW-0808">Transferase</keyword>
<dbReference type="GO" id="GO:0009252">
    <property type="term" value="P:peptidoglycan biosynthetic process"/>
    <property type="evidence" value="ECO:0007669"/>
    <property type="project" value="UniProtKB-UniRule"/>
</dbReference>
<keyword evidence="10 12" id="KW-0131">Cell cycle</keyword>
<evidence type="ECO:0000256" key="2">
    <source>
        <dbReference type="ARBA" id="ARBA00005583"/>
    </source>
</evidence>
<feature type="transmembrane region" description="Helical" evidence="12">
    <location>
        <begin position="134"/>
        <end position="152"/>
    </location>
</feature>
<evidence type="ECO:0000313" key="15">
    <source>
        <dbReference type="EMBL" id="MPV86270.1"/>
    </source>
</evidence>
<evidence type="ECO:0000256" key="14">
    <source>
        <dbReference type="PIRSR" id="PIRSR600715-1"/>
    </source>
</evidence>
<evidence type="ECO:0000256" key="4">
    <source>
        <dbReference type="ARBA" id="ARBA00022679"/>
    </source>
</evidence>
<keyword evidence="16" id="KW-1185">Reference proteome</keyword>
<protein>
    <recommendedName>
        <fullName evidence="12 13">Phospho-N-acetylmuramoyl-pentapeptide-transferase</fullName>
        <ecNumber evidence="12 13">2.7.8.13</ecNumber>
    </recommendedName>
    <alternativeName>
        <fullName evidence="12">UDP-MurNAc-pentapeptide phosphotransferase</fullName>
    </alternativeName>
</protein>
<comment type="catalytic activity">
    <reaction evidence="12">
        <text>UDP-N-acetyl-alpha-D-muramoyl-L-alanyl-gamma-D-glutamyl-meso-2,6-diaminopimeloyl-D-alanyl-D-alanine + di-trans,octa-cis-undecaprenyl phosphate = di-trans,octa-cis-undecaprenyl diphospho-N-acetyl-alpha-D-muramoyl-L-alanyl-D-glutamyl-meso-2,6-diaminopimeloyl-D-alanyl-D-alanine + UMP</text>
        <dbReference type="Rhea" id="RHEA:28386"/>
        <dbReference type="ChEBI" id="CHEBI:57865"/>
        <dbReference type="ChEBI" id="CHEBI:60392"/>
        <dbReference type="ChEBI" id="CHEBI:61386"/>
        <dbReference type="ChEBI" id="CHEBI:61387"/>
        <dbReference type="EC" id="2.7.8.13"/>
    </reaction>
</comment>
<evidence type="ECO:0000256" key="13">
    <source>
        <dbReference type="NCBIfam" id="TIGR00445"/>
    </source>
</evidence>
<feature type="transmembrane region" description="Helical" evidence="12">
    <location>
        <begin position="20"/>
        <end position="41"/>
    </location>
</feature>
<dbReference type="PANTHER" id="PTHR22926:SF5">
    <property type="entry name" value="PHOSPHO-N-ACETYLMURAMOYL-PENTAPEPTIDE-TRANSFERASE HOMOLOG"/>
    <property type="match status" value="1"/>
</dbReference>
<organism evidence="15 16">
    <name type="scientific">Ostreibacterium oceani</name>
    <dbReference type="NCBI Taxonomy" id="2654998"/>
    <lineage>
        <taxon>Bacteria</taxon>
        <taxon>Pseudomonadati</taxon>
        <taxon>Pseudomonadota</taxon>
        <taxon>Gammaproteobacteria</taxon>
        <taxon>Cardiobacteriales</taxon>
        <taxon>Ostreibacteriaceae</taxon>
        <taxon>Ostreibacterium</taxon>
    </lineage>
</organism>
<feature type="transmembrane region" description="Helical" evidence="12">
    <location>
        <begin position="338"/>
        <end position="357"/>
    </location>
</feature>
<dbReference type="GO" id="GO:0008963">
    <property type="term" value="F:phospho-N-acetylmuramoyl-pentapeptide-transferase activity"/>
    <property type="evidence" value="ECO:0007669"/>
    <property type="project" value="UniProtKB-UniRule"/>
</dbReference>
<keyword evidence="6 12" id="KW-0133">Cell shape</keyword>
<evidence type="ECO:0000256" key="12">
    <source>
        <dbReference type="HAMAP-Rule" id="MF_00038"/>
    </source>
</evidence>
<proteinExistence type="inferred from homology"/>
<comment type="subcellular location">
    <subcellularLocation>
        <location evidence="12">Cell membrane</location>
        <topology evidence="12">Multi-pass membrane protein</topology>
    </subcellularLocation>
    <subcellularLocation>
        <location evidence="1">Membrane</location>
        <topology evidence="1">Multi-pass membrane protein</topology>
    </subcellularLocation>
</comment>
<evidence type="ECO:0000256" key="3">
    <source>
        <dbReference type="ARBA" id="ARBA00022618"/>
    </source>
</evidence>
<accession>A0A6N7EXJ9</accession>
<dbReference type="InterPro" id="IPR018480">
    <property type="entry name" value="PNAcMuramoyl-5peptid_Trfase_CS"/>
</dbReference>
<keyword evidence="12" id="KW-1003">Cell membrane</keyword>
<feature type="transmembrane region" description="Helical" evidence="12">
    <location>
        <begin position="96"/>
        <end position="113"/>
    </location>
</feature>
<dbReference type="EC" id="2.7.8.13" evidence="12 13"/>
<evidence type="ECO:0000256" key="6">
    <source>
        <dbReference type="ARBA" id="ARBA00022960"/>
    </source>
</evidence>
<keyword evidence="3 12" id="KW-0132">Cell division</keyword>
<feature type="binding site" evidence="14">
    <location>
        <position position="267"/>
    </location>
    <ligand>
        <name>Mg(2+)</name>
        <dbReference type="ChEBI" id="CHEBI:18420"/>
    </ligand>
</feature>
<comment type="pathway">
    <text evidence="12">Cell wall biogenesis; peptidoglycan biosynthesis.</text>
</comment>
<feature type="transmembrane region" description="Helical" evidence="12">
    <location>
        <begin position="238"/>
        <end position="256"/>
    </location>
</feature>
<dbReference type="InterPro" id="IPR000715">
    <property type="entry name" value="Glycosyl_transferase_4"/>
</dbReference>
<evidence type="ECO:0000256" key="11">
    <source>
        <dbReference type="ARBA" id="ARBA00023316"/>
    </source>
</evidence>
<evidence type="ECO:0000256" key="7">
    <source>
        <dbReference type="ARBA" id="ARBA00022984"/>
    </source>
</evidence>
<dbReference type="Proteomes" id="UP000471298">
    <property type="component" value="Unassembled WGS sequence"/>
</dbReference>
<evidence type="ECO:0000256" key="9">
    <source>
        <dbReference type="ARBA" id="ARBA00023136"/>
    </source>
</evidence>
<feature type="transmembrane region" description="Helical" evidence="12">
    <location>
        <begin position="290"/>
        <end position="311"/>
    </location>
</feature>
<feature type="transmembrane region" description="Helical" evidence="12">
    <location>
        <begin position="73"/>
        <end position="90"/>
    </location>
</feature>
<dbReference type="FunCoup" id="A0A6N7EXJ9">
    <property type="interactions" value="351"/>
</dbReference>
<dbReference type="GO" id="GO:0046872">
    <property type="term" value="F:metal ion binding"/>
    <property type="evidence" value="ECO:0007669"/>
    <property type="project" value="UniProtKB-KW"/>
</dbReference>
<keyword evidence="12 14" id="KW-0479">Metal-binding</keyword>
<reference evidence="15 16" key="1">
    <citation type="submission" date="2019-10" db="EMBL/GenBank/DDBJ databases">
        <title>Cardiobacteriales fam. a chemoheterotrophic member of the order Cardiobacteriales, and proposal of Cardiobacteriales fam. nov.</title>
        <authorList>
            <person name="Wang C."/>
        </authorList>
    </citation>
    <scope>NUCLEOTIDE SEQUENCE [LARGE SCALE GENOMIC DNA]</scope>
    <source>
        <strain evidence="15 16">ML27</strain>
    </source>
</reference>
<feature type="transmembrane region" description="Helical" evidence="12">
    <location>
        <begin position="263"/>
        <end position="284"/>
    </location>
</feature>
<dbReference type="PROSITE" id="PS01347">
    <property type="entry name" value="MRAY_1"/>
    <property type="match status" value="1"/>
</dbReference>